<organism evidence="5 6">
    <name type="scientific">Geodia barretti</name>
    <name type="common">Barrett's horny sponge</name>
    <dbReference type="NCBI Taxonomy" id="519541"/>
    <lineage>
        <taxon>Eukaryota</taxon>
        <taxon>Metazoa</taxon>
        <taxon>Porifera</taxon>
        <taxon>Demospongiae</taxon>
        <taxon>Heteroscleromorpha</taxon>
        <taxon>Tetractinellida</taxon>
        <taxon>Astrophorina</taxon>
        <taxon>Geodiidae</taxon>
        <taxon>Geodia</taxon>
    </lineage>
</organism>
<reference evidence="5" key="1">
    <citation type="submission" date="2023-03" db="EMBL/GenBank/DDBJ databases">
        <authorList>
            <person name="Steffen K."/>
            <person name="Cardenas P."/>
        </authorList>
    </citation>
    <scope>NUCLEOTIDE SEQUENCE</scope>
</reference>
<evidence type="ECO:0000256" key="2">
    <source>
        <dbReference type="ARBA" id="ARBA00022857"/>
    </source>
</evidence>
<proteinExistence type="inferred from homology"/>
<dbReference type="AlphaFoldDB" id="A0AA35SKY7"/>
<dbReference type="InterPro" id="IPR013149">
    <property type="entry name" value="ADH-like_C"/>
</dbReference>
<dbReference type="InterPro" id="IPR036291">
    <property type="entry name" value="NAD(P)-bd_dom_sf"/>
</dbReference>
<dbReference type="GO" id="GO:0008270">
    <property type="term" value="F:zinc ion binding"/>
    <property type="evidence" value="ECO:0007669"/>
    <property type="project" value="InterPro"/>
</dbReference>
<comment type="caution">
    <text evidence="5">The sequence shown here is derived from an EMBL/GenBank/DDBJ whole genome shotgun (WGS) entry which is preliminary data.</text>
</comment>
<dbReference type="Pfam" id="PF08240">
    <property type="entry name" value="ADH_N"/>
    <property type="match status" value="1"/>
</dbReference>
<dbReference type="SMART" id="SM00829">
    <property type="entry name" value="PKS_ER"/>
    <property type="match status" value="1"/>
</dbReference>
<dbReference type="SUPFAM" id="SSF50129">
    <property type="entry name" value="GroES-like"/>
    <property type="match status" value="1"/>
</dbReference>
<keyword evidence="2" id="KW-0521">NADP</keyword>
<comment type="similarity">
    <text evidence="1">Belongs to the zinc-containing alcohol dehydrogenase family. Quinone oxidoreductase subfamily.</text>
</comment>
<sequence>MVKAVRMHEAGGPEVLHYEDVTLPDPGPGEALVRHEAIGLNYIDVYHRTGLYPVPSLPWPIGMEGAGVVEAVGEGVTEVSAGMRVAYASPPPPGGYSEARVMPAGSLVELPADISFEQGAAMMLQGMTVEYLIRRTYPVKAGETVLVHAAAGGVGLIQCQWLKHLGATVIGTVGSEEKAALARAHGCDHPVMYRTEDFAERVMEITEGQGSAYITRPTLFGYNATRPELEESAGALFDVVRSGAVRIEIHQTYPLAEAAQAHRDLEARKTTGSTILTP</sequence>
<dbReference type="Gene3D" id="3.40.50.720">
    <property type="entry name" value="NAD(P)-binding Rossmann-like Domain"/>
    <property type="match status" value="1"/>
</dbReference>
<evidence type="ECO:0000313" key="6">
    <source>
        <dbReference type="Proteomes" id="UP001174909"/>
    </source>
</evidence>
<protein>
    <submittedName>
        <fullName evidence="5">Quinone oxidoreductase</fullName>
    </submittedName>
</protein>
<evidence type="ECO:0000256" key="3">
    <source>
        <dbReference type="ARBA" id="ARBA00023002"/>
    </source>
</evidence>
<evidence type="ECO:0000259" key="4">
    <source>
        <dbReference type="SMART" id="SM00829"/>
    </source>
</evidence>
<evidence type="ECO:0000256" key="1">
    <source>
        <dbReference type="ARBA" id="ARBA00010371"/>
    </source>
</evidence>
<dbReference type="Pfam" id="PF00107">
    <property type="entry name" value="ADH_zinc_N"/>
    <property type="match status" value="1"/>
</dbReference>
<keyword evidence="3" id="KW-0560">Oxidoreductase</keyword>
<dbReference type="PANTHER" id="PTHR48106">
    <property type="entry name" value="QUINONE OXIDOREDUCTASE PIG3-RELATED"/>
    <property type="match status" value="1"/>
</dbReference>
<feature type="domain" description="Enoyl reductase (ER)" evidence="4">
    <location>
        <begin position="11"/>
        <end position="276"/>
    </location>
</feature>
<dbReference type="InterPro" id="IPR047618">
    <property type="entry name" value="QOR-like"/>
</dbReference>
<keyword evidence="6" id="KW-1185">Reference proteome</keyword>
<dbReference type="GO" id="GO:0003960">
    <property type="term" value="F:quinone reductase (NADPH) activity"/>
    <property type="evidence" value="ECO:0007669"/>
    <property type="project" value="InterPro"/>
</dbReference>
<accession>A0AA35SKY7</accession>
<dbReference type="GO" id="GO:0005829">
    <property type="term" value="C:cytosol"/>
    <property type="evidence" value="ECO:0007669"/>
    <property type="project" value="TreeGrafter"/>
</dbReference>
<dbReference type="InterPro" id="IPR013154">
    <property type="entry name" value="ADH-like_N"/>
</dbReference>
<dbReference type="SUPFAM" id="SSF51735">
    <property type="entry name" value="NAD(P)-binding Rossmann-fold domains"/>
    <property type="match status" value="1"/>
</dbReference>
<dbReference type="GO" id="GO:0070402">
    <property type="term" value="F:NADPH binding"/>
    <property type="evidence" value="ECO:0007669"/>
    <property type="project" value="TreeGrafter"/>
</dbReference>
<dbReference type="CDD" id="cd05286">
    <property type="entry name" value="QOR2"/>
    <property type="match status" value="1"/>
</dbReference>
<dbReference type="Proteomes" id="UP001174909">
    <property type="component" value="Unassembled WGS sequence"/>
</dbReference>
<dbReference type="PROSITE" id="PS01162">
    <property type="entry name" value="QOR_ZETA_CRYSTAL"/>
    <property type="match status" value="1"/>
</dbReference>
<dbReference type="InterPro" id="IPR020843">
    <property type="entry name" value="ER"/>
</dbReference>
<dbReference type="EMBL" id="CASHTH010002512">
    <property type="protein sequence ID" value="CAI8030993.1"/>
    <property type="molecule type" value="Genomic_DNA"/>
</dbReference>
<dbReference type="GO" id="GO:0035925">
    <property type="term" value="F:mRNA 3'-UTR AU-rich region binding"/>
    <property type="evidence" value="ECO:0007669"/>
    <property type="project" value="TreeGrafter"/>
</dbReference>
<dbReference type="PANTHER" id="PTHR48106:SF13">
    <property type="entry name" value="QUINONE OXIDOREDUCTASE-RELATED"/>
    <property type="match status" value="1"/>
</dbReference>
<evidence type="ECO:0000313" key="5">
    <source>
        <dbReference type="EMBL" id="CAI8030993.1"/>
    </source>
</evidence>
<dbReference type="InterPro" id="IPR002364">
    <property type="entry name" value="Quin_OxRdtase/zeta-crystal_CS"/>
</dbReference>
<dbReference type="InterPro" id="IPR011032">
    <property type="entry name" value="GroES-like_sf"/>
</dbReference>
<name>A0AA35SKY7_GEOBA</name>
<dbReference type="Pfam" id="PF13602">
    <property type="entry name" value="ADH_zinc_N_2"/>
    <property type="match status" value="1"/>
</dbReference>
<gene>
    <name evidence="5" type="ORF">GBAR_LOCUS17583</name>
</gene>
<dbReference type="Gene3D" id="3.90.180.10">
    <property type="entry name" value="Medium-chain alcohol dehydrogenases, catalytic domain"/>
    <property type="match status" value="2"/>
</dbReference>